<dbReference type="InterPro" id="IPR033985">
    <property type="entry name" value="SusD-like_N"/>
</dbReference>
<dbReference type="Gene3D" id="2.20.20.130">
    <property type="match status" value="1"/>
</dbReference>
<keyword evidence="3 6" id="KW-0732">Signal</keyword>
<dbReference type="KEGG" id="lacs:H4075_01695"/>
<reference evidence="10" key="1">
    <citation type="submission" date="2020-08" db="EMBL/GenBank/DDBJ databases">
        <title>Lacibacter sp. S13-6-6 genome sequencing.</title>
        <authorList>
            <person name="Jin L."/>
        </authorList>
    </citation>
    <scope>NUCLEOTIDE SEQUENCE [LARGE SCALE GENOMIC DNA]</scope>
    <source>
        <strain evidence="10">S13-6-6</strain>
    </source>
</reference>
<evidence type="ECO:0000256" key="1">
    <source>
        <dbReference type="ARBA" id="ARBA00004442"/>
    </source>
</evidence>
<feature type="signal peptide" evidence="6">
    <location>
        <begin position="1"/>
        <end position="19"/>
    </location>
</feature>
<name>A0A7G5XHI8_9BACT</name>
<protein>
    <submittedName>
        <fullName evidence="9">RagB/SusD family nutrient uptake outer membrane protein</fullName>
    </submittedName>
</protein>
<dbReference type="SUPFAM" id="SSF48452">
    <property type="entry name" value="TPR-like"/>
    <property type="match status" value="1"/>
</dbReference>
<comment type="subcellular location">
    <subcellularLocation>
        <location evidence="1">Cell outer membrane</location>
    </subcellularLocation>
</comment>
<feature type="domain" description="RagB/SusD" evidence="7">
    <location>
        <begin position="340"/>
        <end position="412"/>
    </location>
</feature>
<organism evidence="9 10">
    <name type="scientific">Lacibacter sediminis</name>
    <dbReference type="NCBI Taxonomy" id="2760713"/>
    <lineage>
        <taxon>Bacteria</taxon>
        <taxon>Pseudomonadati</taxon>
        <taxon>Bacteroidota</taxon>
        <taxon>Chitinophagia</taxon>
        <taxon>Chitinophagales</taxon>
        <taxon>Chitinophagaceae</taxon>
        <taxon>Lacibacter</taxon>
    </lineage>
</organism>
<sequence>MKLLKYSLLLFTAGTLVTACNKKLDLPNPQAIGNDLALSSDANIKQVLNGAYDALSSGNLYGGDIQIFGDLMAASGELNWTGTFNTYREVYGNSMLTTNPVILNMWATGYRTINVANNVIANIDKVNAADRNRVKGEALFIRGTVLFELTRFFAKAYNDGNASTNPGVIVRTTPTEGYSSVDFPARNTVAECYTQILADLTEAVSLLPNKNGVFANKVAASTILARAHLQMGNFASARDAANAGLTAAAGNFSLVGSYANAFNNAAYTTEDVFAIIVTDQDGVNNCHTFYSVPPFGGRDGDIVILNAHLNLYPLVDQRKSLFYDFAGDWRSGKWRDVFKNVKVVRLAELYLIRAECNQRLSTSTGDTPLNDINRLRTRAGAPTFLAVTLADILLERRLELAHEGFRIHDAKRLGETVNGRPAFDNRAVFPIPFREMNTNPNLTQNPGYTN</sequence>
<dbReference type="CDD" id="cd08977">
    <property type="entry name" value="SusD"/>
    <property type="match status" value="1"/>
</dbReference>
<keyword evidence="4" id="KW-0472">Membrane</keyword>
<evidence type="ECO:0000256" key="4">
    <source>
        <dbReference type="ARBA" id="ARBA00023136"/>
    </source>
</evidence>
<dbReference type="Pfam" id="PF07980">
    <property type="entry name" value="SusD_RagB"/>
    <property type="match status" value="1"/>
</dbReference>
<accession>A0A7G5XHI8</accession>
<evidence type="ECO:0000256" key="2">
    <source>
        <dbReference type="ARBA" id="ARBA00006275"/>
    </source>
</evidence>
<dbReference type="AlphaFoldDB" id="A0A7G5XHI8"/>
<evidence type="ECO:0000259" key="7">
    <source>
        <dbReference type="Pfam" id="PF07980"/>
    </source>
</evidence>
<dbReference type="EMBL" id="CP060007">
    <property type="protein sequence ID" value="QNA44941.1"/>
    <property type="molecule type" value="Genomic_DNA"/>
</dbReference>
<proteinExistence type="inferred from homology"/>
<keyword evidence="10" id="KW-1185">Reference proteome</keyword>
<evidence type="ECO:0000256" key="5">
    <source>
        <dbReference type="ARBA" id="ARBA00023237"/>
    </source>
</evidence>
<gene>
    <name evidence="9" type="ORF">H4075_01695</name>
</gene>
<comment type="similarity">
    <text evidence="2">Belongs to the SusD family.</text>
</comment>
<evidence type="ECO:0000313" key="9">
    <source>
        <dbReference type="EMBL" id="QNA44941.1"/>
    </source>
</evidence>
<dbReference type="PROSITE" id="PS51257">
    <property type="entry name" value="PROKAR_LIPOPROTEIN"/>
    <property type="match status" value="1"/>
</dbReference>
<dbReference type="Proteomes" id="UP000515344">
    <property type="component" value="Chromosome"/>
</dbReference>
<feature type="domain" description="SusD-like N-terminal" evidence="8">
    <location>
        <begin position="27"/>
        <end position="229"/>
    </location>
</feature>
<evidence type="ECO:0000259" key="8">
    <source>
        <dbReference type="Pfam" id="PF14322"/>
    </source>
</evidence>
<dbReference type="Pfam" id="PF14322">
    <property type="entry name" value="SusD-like_3"/>
    <property type="match status" value="1"/>
</dbReference>
<keyword evidence="5" id="KW-0998">Cell outer membrane</keyword>
<evidence type="ECO:0000313" key="10">
    <source>
        <dbReference type="Proteomes" id="UP000515344"/>
    </source>
</evidence>
<dbReference type="InterPro" id="IPR012944">
    <property type="entry name" value="SusD_RagB_dom"/>
</dbReference>
<evidence type="ECO:0000256" key="6">
    <source>
        <dbReference type="SAM" id="SignalP"/>
    </source>
</evidence>
<dbReference type="GO" id="GO:0009279">
    <property type="term" value="C:cell outer membrane"/>
    <property type="evidence" value="ECO:0007669"/>
    <property type="project" value="UniProtKB-SubCell"/>
</dbReference>
<dbReference type="InterPro" id="IPR011990">
    <property type="entry name" value="TPR-like_helical_dom_sf"/>
</dbReference>
<dbReference type="RefSeq" id="WP_182803562.1">
    <property type="nucleotide sequence ID" value="NZ_CP060007.1"/>
</dbReference>
<dbReference type="Gene3D" id="1.25.40.390">
    <property type="match status" value="1"/>
</dbReference>
<evidence type="ECO:0000256" key="3">
    <source>
        <dbReference type="ARBA" id="ARBA00022729"/>
    </source>
</evidence>
<feature type="chain" id="PRO_5028878466" evidence="6">
    <location>
        <begin position="20"/>
        <end position="450"/>
    </location>
</feature>
<dbReference type="Gene3D" id="1.25.40.900">
    <property type="match status" value="1"/>
</dbReference>